<name>A0AAP0C2S5_9ASTR</name>
<dbReference type="SUPFAM" id="SSF50249">
    <property type="entry name" value="Nucleic acid-binding proteins"/>
    <property type="match status" value="2"/>
</dbReference>
<dbReference type="Gene3D" id="2.40.50.140">
    <property type="entry name" value="Nucleic acid-binding proteins"/>
    <property type="match status" value="1"/>
</dbReference>
<dbReference type="InterPro" id="IPR012340">
    <property type="entry name" value="NA-bd_OB-fold"/>
</dbReference>
<proteinExistence type="predicted"/>
<organism evidence="2 3">
    <name type="scientific">Deinandra increscens subsp. villosa</name>
    <dbReference type="NCBI Taxonomy" id="3103831"/>
    <lineage>
        <taxon>Eukaryota</taxon>
        <taxon>Viridiplantae</taxon>
        <taxon>Streptophyta</taxon>
        <taxon>Embryophyta</taxon>
        <taxon>Tracheophyta</taxon>
        <taxon>Spermatophyta</taxon>
        <taxon>Magnoliopsida</taxon>
        <taxon>eudicotyledons</taxon>
        <taxon>Gunneridae</taxon>
        <taxon>Pentapetalae</taxon>
        <taxon>asterids</taxon>
        <taxon>campanulids</taxon>
        <taxon>Asterales</taxon>
        <taxon>Asteraceae</taxon>
        <taxon>Asteroideae</taxon>
        <taxon>Heliantheae alliance</taxon>
        <taxon>Madieae</taxon>
        <taxon>Madiinae</taxon>
        <taxon>Deinandra</taxon>
    </lineage>
</organism>
<dbReference type="PANTHER" id="PTHR47165:SF4">
    <property type="entry name" value="OS03G0429900 PROTEIN"/>
    <property type="match status" value="1"/>
</dbReference>
<dbReference type="EMBL" id="JBCNJP010019684">
    <property type="protein sequence ID" value="KAK9047920.1"/>
    <property type="molecule type" value="Genomic_DNA"/>
</dbReference>
<sequence>MVNDVFNRETTSSTENSNQLPHVRIKCDGVPDFRPRRLTPPVYASIPAFKHAWVVRFQRSHSSVTVEVYARLRFKGEELRWLTGSNVSFVLSNLRKAMAAEVAIHQIQQSSLPAPVRVRVNRKWLIYKRRKWGSYLLIDKHGNTMHAMYMQADKEVLESKINVMECYIFDDYVCEYAPTKMRVASHKAAIKIDGVATITMIDDDSSIPREWFNFLPYSQLRNRMDQIDYLIDFIGKVEEIEHIDTENNNSLLRVTMKAASGDPIVVALWREIVALVDTQALAATDRVVIVALSSVKVVNFGGNMELESTSASRVVVSPNLKIAHEMTLSFQLPVATDEPRIKYTPRLSERDRMTLASLYQEDMNKIHDIKCSCEATITDITRGRPWFFVRCIPCKRTITLAQDGYKCPRHGEAGLKYR</sequence>
<dbReference type="Proteomes" id="UP001408789">
    <property type="component" value="Unassembled WGS sequence"/>
</dbReference>
<comment type="caution">
    <text evidence="2">The sequence shown here is derived from an EMBL/GenBank/DDBJ whole genome shotgun (WGS) entry which is preliminary data.</text>
</comment>
<accession>A0AAP0C2S5</accession>
<feature type="region of interest" description="Disordered" evidence="1">
    <location>
        <begin position="1"/>
        <end position="20"/>
    </location>
</feature>
<reference evidence="2 3" key="1">
    <citation type="submission" date="2024-04" db="EMBL/GenBank/DDBJ databases">
        <title>The reference genome of an endangered Asteraceae, Deinandra increscens subsp. villosa, native to the Central Coast of California.</title>
        <authorList>
            <person name="Guilliams M."/>
            <person name="Hasenstab-Lehman K."/>
            <person name="Meyer R."/>
            <person name="Mcevoy S."/>
        </authorList>
    </citation>
    <scope>NUCLEOTIDE SEQUENCE [LARGE SCALE GENOMIC DNA]</scope>
    <source>
        <tissue evidence="2">Leaf</tissue>
    </source>
</reference>
<evidence type="ECO:0008006" key="4">
    <source>
        <dbReference type="Google" id="ProtNLM"/>
    </source>
</evidence>
<keyword evidence="3" id="KW-1185">Reference proteome</keyword>
<gene>
    <name evidence="2" type="ORF">SSX86_033118</name>
</gene>
<evidence type="ECO:0000256" key="1">
    <source>
        <dbReference type="SAM" id="MobiDB-lite"/>
    </source>
</evidence>
<dbReference type="AlphaFoldDB" id="A0AAP0C2S5"/>
<dbReference type="PANTHER" id="PTHR47165">
    <property type="entry name" value="OS03G0429900 PROTEIN"/>
    <property type="match status" value="1"/>
</dbReference>
<protein>
    <recommendedName>
        <fullName evidence="4">Replication factor A C-terminal domain-containing protein</fullName>
    </recommendedName>
</protein>
<evidence type="ECO:0000313" key="2">
    <source>
        <dbReference type="EMBL" id="KAK9047920.1"/>
    </source>
</evidence>
<feature type="compositionally biased region" description="Polar residues" evidence="1">
    <location>
        <begin position="8"/>
        <end position="20"/>
    </location>
</feature>
<evidence type="ECO:0000313" key="3">
    <source>
        <dbReference type="Proteomes" id="UP001408789"/>
    </source>
</evidence>